<dbReference type="GO" id="GO:1903565">
    <property type="term" value="P:negative regulation of protein localization to cilium"/>
    <property type="evidence" value="ECO:0007669"/>
    <property type="project" value="TreeGrafter"/>
</dbReference>
<comment type="subunit">
    <text evidence="7">Self-associates. Interacts with BBS9; the interaction mediates the association of LZTL1 with the BBsome complex and regulates BBSome ciliary trafficking.</text>
</comment>
<evidence type="ECO:0000256" key="4">
    <source>
        <dbReference type="ARBA" id="ARBA00022490"/>
    </source>
</evidence>
<keyword evidence="4" id="KW-0963">Cytoplasm</keyword>
<name>A0AB34JQK2_PRYPA</name>
<comment type="subcellular location">
    <subcellularLocation>
        <location evidence="1">Cytoplasm</location>
    </subcellularLocation>
</comment>
<proteinExistence type="inferred from homology"/>
<feature type="coiled-coil region" evidence="8">
    <location>
        <begin position="205"/>
        <end position="273"/>
    </location>
</feature>
<keyword evidence="5 8" id="KW-0175">Coiled coil</keyword>
<dbReference type="Pfam" id="PF15294">
    <property type="entry name" value="Leu_zip"/>
    <property type="match status" value="1"/>
</dbReference>
<dbReference type="PANTHER" id="PTHR21635:SF0">
    <property type="entry name" value="LEUCINE ZIPPER TRANSCRIPTION FACTOR-LIKE PROTEIN 1"/>
    <property type="match status" value="1"/>
</dbReference>
<dbReference type="Proteomes" id="UP001515480">
    <property type="component" value="Unassembled WGS sequence"/>
</dbReference>
<organism evidence="9 10">
    <name type="scientific">Prymnesium parvum</name>
    <name type="common">Toxic golden alga</name>
    <dbReference type="NCBI Taxonomy" id="97485"/>
    <lineage>
        <taxon>Eukaryota</taxon>
        <taxon>Haptista</taxon>
        <taxon>Haptophyta</taxon>
        <taxon>Prymnesiophyceae</taxon>
        <taxon>Prymnesiales</taxon>
        <taxon>Prymnesiaceae</taxon>
        <taxon>Prymnesium</taxon>
    </lineage>
</organism>
<dbReference type="GO" id="GO:0005737">
    <property type="term" value="C:cytoplasm"/>
    <property type="evidence" value="ECO:0007669"/>
    <property type="project" value="UniProtKB-SubCell"/>
</dbReference>
<dbReference type="EMBL" id="JBGBPQ010000006">
    <property type="protein sequence ID" value="KAL1523142.1"/>
    <property type="molecule type" value="Genomic_DNA"/>
</dbReference>
<comment type="function">
    <text evidence="6">Regulates ciliary localization of the BBSome complex. Together with the BBSome complex, controls SMO ciliary trafficking and contributes to the sonic hedgehog (SHH) pathway regulation. May play a role in neurite outgrowth. May have tumor suppressor function.</text>
</comment>
<keyword evidence="10" id="KW-1185">Reference proteome</keyword>
<evidence type="ECO:0000313" key="10">
    <source>
        <dbReference type="Proteomes" id="UP001515480"/>
    </source>
</evidence>
<evidence type="ECO:0000256" key="5">
    <source>
        <dbReference type="ARBA" id="ARBA00023054"/>
    </source>
</evidence>
<evidence type="ECO:0000256" key="1">
    <source>
        <dbReference type="ARBA" id="ARBA00004496"/>
    </source>
</evidence>
<dbReference type="PANTHER" id="PTHR21635">
    <property type="entry name" value="LEUCINE ZIPPER TRANSCRIPTION FACTOR LIKE"/>
    <property type="match status" value="1"/>
</dbReference>
<evidence type="ECO:0000313" key="9">
    <source>
        <dbReference type="EMBL" id="KAL1523142.1"/>
    </source>
</evidence>
<sequence length="314" mass="34484">MSEHVLRPEHNEALVEYIRFQRRKRDTCVAEVAAEFKELKESRLFEDSYTREDVEALIDGLLAVVRGTMKRDMQTSMNSSVLLLKQVLEQAEKAGISIVTDYAATEDRALLDAVAAWESSIGAGTVAPQLKARAALGGARASAPLAVIGHATDPQLVAEVQELRSENASLADRFQKLQVQCTSILTEKTELKAQVESMSRGGEEVVMLNEQVLRLQEELAQAREAAASQQTAEAPTSGVEALLEELRVSQQMVAELSSKLDDANSELLAKLEKSKPFLNLRSMLNKKNVIVRDLRELLKANGIEAANDVVATEE</sequence>
<reference evidence="9 10" key="1">
    <citation type="journal article" date="2024" name="Science">
        <title>Giant polyketide synthase enzymes in the biosynthesis of giant marine polyether toxins.</title>
        <authorList>
            <person name="Fallon T.R."/>
            <person name="Shende V.V."/>
            <person name="Wierzbicki I.H."/>
            <person name="Pendleton A.L."/>
            <person name="Watervoot N.F."/>
            <person name="Auber R.P."/>
            <person name="Gonzalez D.J."/>
            <person name="Wisecaver J.H."/>
            <person name="Moore B.S."/>
        </authorList>
    </citation>
    <scope>NUCLEOTIDE SEQUENCE [LARGE SCALE GENOMIC DNA]</scope>
    <source>
        <strain evidence="9 10">12B1</strain>
    </source>
</reference>
<evidence type="ECO:0000256" key="3">
    <source>
        <dbReference type="ARBA" id="ARBA00018920"/>
    </source>
</evidence>
<comment type="similarity">
    <text evidence="2">Belongs to the LZTFL1 family.</text>
</comment>
<accession>A0AB34JQK2</accession>
<dbReference type="AlphaFoldDB" id="A0AB34JQK2"/>
<gene>
    <name evidence="9" type="ORF">AB1Y20_018097</name>
</gene>
<evidence type="ECO:0000256" key="7">
    <source>
        <dbReference type="ARBA" id="ARBA00026004"/>
    </source>
</evidence>
<comment type="caution">
    <text evidence="9">The sequence shown here is derived from an EMBL/GenBank/DDBJ whole genome shotgun (WGS) entry which is preliminary data.</text>
</comment>
<evidence type="ECO:0000256" key="8">
    <source>
        <dbReference type="SAM" id="Coils"/>
    </source>
</evidence>
<evidence type="ECO:0000256" key="2">
    <source>
        <dbReference type="ARBA" id="ARBA00008868"/>
    </source>
</evidence>
<dbReference type="InterPro" id="IPR026157">
    <property type="entry name" value="LZTFL1"/>
</dbReference>
<evidence type="ECO:0000256" key="6">
    <source>
        <dbReference type="ARBA" id="ARBA00024898"/>
    </source>
</evidence>
<protein>
    <recommendedName>
        <fullName evidence="3">Leucine zipper transcription factor-like protein 1</fullName>
    </recommendedName>
</protein>